<dbReference type="PROSITE" id="PS00076">
    <property type="entry name" value="PYRIDINE_REDOX_1"/>
    <property type="match status" value="1"/>
</dbReference>
<dbReference type="GO" id="GO:0006103">
    <property type="term" value="P:2-oxoglutarate metabolic process"/>
    <property type="evidence" value="ECO:0007669"/>
    <property type="project" value="TreeGrafter"/>
</dbReference>
<keyword evidence="3 9" id="KW-0285">Flavoprotein</keyword>
<protein>
    <submittedName>
        <fullName evidence="13">Dihydrolipoyl dehydrogenase</fullName>
    </submittedName>
</protein>
<keyword evidence="6" id="KW-0520">NAD</keyword>
<dbReference type="PRINTS" id="PR00368">
    <property type="entry name" value="FADPNR"/>
</dbReference>
<dbReference type="Pfam" id="PF02852">
    <property type="entry name" value="Pyr_redox_dim"/>
    <property type="match status" value="1"/>
</dbReference>
<name>A0A2R6C3X8_9ARCH</name>
<dbReference type="PRINTS" id="PR00411">
    <property type="entry name" value="PNDRDTASEI"/>
</dbReference>
<evidence type="ECO:0000313" key="13">
    <source>
        <dbReference type="EMBL" id="PSO05587.1"/>
    </source>
</evidence>
<dbReference type="PANTHER" id="PTHR22912:SF151">
    <property type="entry name" value="DIHYDROLIPOYL DEHYDROGENASE, MITOCHONDRIAL"/>
    <property type="match status" value="1"/>
</dbReference>
<dbReference type="SUPFAM" id="SSF55424">
    <property type="entry name" value="FAD/NAD-linked reductases, dimerisation (C-terminal) domain"/>
    <property type="match status" value="1"/>
</dbReference>
<feature type="region of interest" description="Disordered" evidence="10">
    <location>
        <begin position="296"/>
        <end position="315"/>
    </location>
</feature>
<dbReference type="InterPro" id="IPR016156">
    <property type="entry name" value="FAD/NAD-linked_Rdtase_dimer_sf"/>
</dbReference>
<dbReference type="Gene3D" id="3.30.390.30">
    <property type="match status" value="1"/>
</dbReference>
<dbReference type="InterPro" id="IPR004099">
    <property type="entry name" value="Pyr_nucl-diS_OxRdtase_dimer"/>
</dbReference>
<evidence type="ECO:0000256" key="10">
    <source>
        <dbReference type="SAM" id="MobiDB-lite"/>
    </source>
</evidence>
<reference evidence="13 14" key="1">
    <citation type="submission" date="2017-04" db="EMBL/GenBank/DDBJ databases">
        <title>Novel microbial lineages endemic to geothermal iron-oxide mats fill important gaps in the evolutionary history of Archaea.</title>
        <authorList>
            <person name="Jay Z.J."/>
            <person name="Beam J.P."/>
            <person name="Dlakic M."/>
            <person name="Rusch D.B."/>
            <person name="Kozubal M.A."/>
            <person name="Inskeep W.P."/>
        </authorList>
    </citation>
    <scope>NUCLEOTIDE SEQUENCE [LARGE SCALE GENOMIC DNA]</scope>
    <source>
        <strain evidence="13">BE_D</strain>
    </source>
</reference>
<evidence type="ECO:0000256" key="2">
    <source>
        <dbReference type="ARBA" id="ARBA00007532"/>
    </source>
</evidence>
<dbReference type="GO" id="GO:0004148">
    <property type="term" value="F:dihydrolipoyl dehydrogenase (NADH) activity"/>
    <property type="evidence" value="ECO:0007669"/>
    <property type="project" value="TreeGrafter"/>
</dbReference>
<dbReference type="NCBIfam" id="NF004943">
    <property type="entry name" value="PRK06292.2-1"/>
    <property type="match status" value="1"/>
</dbReference>
<evidence type="ECO:0000259" key="12">
    <source>
        <dbReference type="Pfam" id="PF07992"/>
    </source>
</evidence>
<dbReference type="InterPro" id="IPR050151">
    <property type="entry name" value="Class-I_Pyr_Nuc-Dis_Oxidored"/>
</dbReference>
<evidence type="ECO:0000256" key="8">
    <source>
        <dbReference type="ARBA" id="ARBA00023284"/>
    </source>
</evidence>
<dbReference type="Proteomes" id="UP000242015">
    <property type="component" value="Unassembled WGS sequence"/>
</dbReference>
<dbReference type="InterPro" id="IPR012999">
    <property type="entry name" value="Pyr_OxRdtase_I_AS"/>
</dbReference>
<keyword evidence="7" id="KW-1015">Disulfide bond</keyword>
<accession>A0A2R6C3X8</accession>
<dbReference type="AlphaFoldDB" id="A0A2R6C3X8"/>
<organism evidence="13 14">
    <name type="scientific">Candidatus Marsarchaeota G2 archaeon BE_D</name>
    <dbReference type="NCBI Taxonomy" id="1978158"/>
    <lineage>
        <taxon>Archaea</taxon>
        <taxon>Candidatus Marsarchaeota</taxon>
        <taxon>Candidatus Marsarchaeota group 2</taxon>
    </lineage>
</organism>
<evidence type="ECO:0000313" key="14">
    <source>
        <dbReference type="Proteomes" id="UP000242015"/>
    </source>
</evidence>
<sequence length="481" mass="52858">MLSKKINSVCQLGGEISMEPNIENAYLLLTSVGCMTDFDVIVLGGGGAGYTSAFELSRGGMKVLMLEPKGVLGGNCLYEGCVPSKTYWYGAHTVEMSSRVPFMEAEVSFPKLVNWKDEVQRKRFAQHDQEIREHEGLTFIPESGFMIDSNHVKVNDNVYTTKYVVVATGAEPVVPQGYEDGVTTHELLMPDTKIRQPPRRLAIIGGGYIGVEMSSVFSRLGSEVTLFAAHLLKEVSAEVQGLLERELGRAGVKIAKERSTGVKVESKGKVVVTEKGRWEGFDEVLVAVGRKPNTSSTAGIPLGKRGEIETTPGMRSPMENVYAPGDVNGKFMLFHVAVLEGWVTAQNIMEGNREVVEMDYNAVPFAVYTLPQVAWVGLWKDQAVAKGFDVETRRYDLSLDSRAQIDGFAEGWMEIVVERGSQRILGAQVIGEDADMLIGELALAVGERLTTYDLARLSQPHPTQLEQITSLMRRALKVNTD</sequence>
<keyword evidence="4 9" id="KW-0274">FAD</keyword>
<evidence type="ECO:0000256" key="3">
    <source>
        <dbReference type="ARBA" id="ARBA00022630"/>
    </source>
</evidence>
<dbReference type="InterPro" id="IPR036188">
    <property type="entry name" value="FAD/NAD-bd_sf"/>
</dbReference>
<dbReference type="PROSITE" id="PS51257">
    <property type="entry name" value="PROKAR_LIPOPROTEIN"/>
    <property type="match status" value="1"/>
</dbReference>
<evidence type="ECO:0000256" key="5">
    <source>
        <dbReference type="ARBA" id="ARBA00023002"/>
    </source>
</evidence>
<comment type="similarity">
    <text evidence="2 9">Belongs to the class-I pyridine nucleotide-disulfide oxidoreductase family.</text>
</comment>
<dbReference type="Gene3D" id="3.50.50.60">
    <property type="entry name" value="FAD/NAD(P)-binding domain"/>
    <property type="match status" value="2"/>
</dbReference>
<evidence type="ECO:0000259" key="11">
    <source>
        <dbReference type="Pfam" id="PF02852"/>
    </source>
</evidence>
<proteinExistence type="inferred from homology"/>
<keyword evidence="8 9" id="KW-0676">Redox-active center</keyword>
<evidence type="ECO:0000256" key="6">
    <source>
        <dbReference type="ARBA" id="ARBA00023027"/>
    </source>
</evidence>
<comment type="cofactor">
    <cofactor evidence="1">
        <name>FAD</name>
        <dbReference type="ChEBI" id="CHEBI:57692"/>
    </cofactor>
</comment>
<dbReference type="PIRSF" id="PIRSF000350">
    <property type="entry name" value="Mercury_reductase_MerA"/>
    <property type="match status" value="1"/>
</dbReference>
<dbReference type="SUPFAM" id="SSF51905">
    <property type="entry name" value="FAD/NAD(P)-binding domain"/>
    <property type="match status" value="1"/>
</dbReference>
<feature type="domain" description="FAD/NAD(P)-binding" evidence="12">
    <location>
        <begin position="38"/>
        <end position="341"/>
    </location>
</feature>
<feature type="domain" description="Pyridine nucleotide-disulphide oxidoreductase dimerisation" evidence="11">
    <location>
        <begin position="363"/>
        <end position="469"/>
    </location>
</feature>
<dbReference type="Pfam" id="PF07992">
    <property type="entry name" value="Pyr_redox_2"/>
    <property type="match status" value="1"/>
</dbReference>
<dbReference type="EMBL" id="NEXF01000666">
    <property type="protein sequence ID" value="PSO05587.1"/>
    <property type="molecule type" value="Genomic_DNA"/>
</dbReference>
<evidence type="ECO:0000256" key="4">
    <source>
        <dbReference type="ARBA" id="ARBA00022827"/>
    </source>
</evidence>
<evidence type="ECO:0000256" key="9">
    <source>
        <dbReference type="RuleBase" id="RU003691"/>
    </source>
</evidence>
<gene>
    <name evidence="13" type="ORF">B9Q04_18855</name>
</gene>
<evidence type="ECO:0000256" key="7">
    <source>
        <dbReference type="ARBA" id="ARBA00023157"/>
    </source>
</evidence>
<dbReference type="PANTHER" id="PTHR22912">
    <property type="entry name" value="DISULFIDE OXIDOREDUCTASE"/>
    <property type="match status" value="1"/>
</dbReference>
<dbReference type="InterPro" id="IPR001100">
    <property type="entry name" value="Pyr_nuc-diS_OxRdtase"/>
</dbReference>
<evidence type="ECO:0000256" key="1">
    <source>
        <dbReference type="ARBA" id="ARBA00001974"/>
    </source>
</evidence>
<dbReference type="GO" id="GO:0050660">
    <property type="term" value="F:flavin adenine dinucleotide binding"/>
    <property type="evidence" value="ECO:0007669"/>
    <property type="project" value="TreeGrafter"/>
</dbReference>
<keyword evidence="5 9" id="KW-0560">Oxidoreductase</keyword>
<comment type="caution">
    <text evidence="13">The sequence shown here is derived from an EMBL/GenBank/DDBJ whole genome shotgun (WGS) entry which is preliminary data.</text>
</comment>
<dbReference type="InterPro" id="IPR023753">
    <property type="entry name" value="FAD/NAD-binding_dom"/>
</dbReference>